<gene>
    <name evidence="2" type="ORF">HNR50_001838</name>
</gene>
<dbReference type="Proteomes" id="UP000587760">
    <property type="component" value="Unassembled WGS sequence"/>
</dbReference>
<dbReference type="CDD" id="cd03465">
    <property type="entry name" value="URO-D_like"/>
    <property type="match status" value="1"/>
</dbReference>
<dbReference type="InterPro" id="IPR052024">
    <property type="entry name" value="Methanogen_methyltrans"/>
</dbReference>
<dbReference type="EC" id="4.1.1.37" evidence="2"/>
<keyword evidence="2" id="KW-0456">Lyase</keyword>
<evidence type="ECO:0000313" key="2">
    <source>
        <dbReference type="EMBL" id="MBB6480180.1"/>
    </source>
</evidence>
<comment type="caution">
    <text evidence="2">The sequence shown here is derived from an EMBL/GenBank/DDBJ whole genome shotgun (WGS) entry which is preliminary data.</text>
</comment>
<dbReference type="PANTHER" id="PTHR47099">
    <property type="entry name" value="METHYLCOBAMIDE:COM METHYLTRANSFERASE MTBA"/>
    <property type="match status" value="1"/>
</dbReference>
<dbReference type="RefSeq" id="WP_184746072.1">
    <property type="nucleotide sequence ID" value="NZ_JACHGJ010000002.1"/>
</dbReference>
<dbReference type="SUPFAM" id="SSF51726">
    <property type="entry name" value="UROD/MetE-like"/>
    <property type="match status" value="1"/>
</dbReference>
<accession>A0A841RAZ2</accession>
<protein>
    <submittedName>
        <fullName evidence="2">Uroporphyrinogen decarboxylase</fullName>
        <ecNumber evidence="2">4.1.1.37</ecNumber>
    </submittedName>
</protein>
<dbReference type="GO" id="GO:0006779">
    <property type="term" value="P:porphyrin-containing compound biosynthetic process"/>
    <property type="evidence" value="ECO:0007669"/>
    <property type="project" value="InterPro"/>
</dbReference>
<dbReference type="Pfam" id="PF01208">
    <property type="entry name" value="URO-D"/>
    <property type="match status" value="1"/>
</dbReference>
<dbReference type="Gene3D" id="3.20.20.210">
    <property type="match status" value="1"/>
</dbReference>
<reference evidence="2 3" key="1">
    <citation type="submission" date="2020-08" db="EMBL/GenBank/DDBJ databases">
        <title>Genomic Encyclopedia of Type Strains, Phase IV (KMG-IV): sequencing the most valuable type-strain genomes for metagenomic binning, comparative biology and taxonomic classification.</title>
        <authorList>
            <person name="Goeker M."/>
        </authorList>
    </citation>
    <scope>NUCLEOTIDE SEQUENCE [LARGE SCALE GENOMIC DNA]</scope>
    <source>
        <strain evidence="2 3">DSM 2461</strain>
    </source>
</reference>
<proteinExistence type="predicted"/>
<dbReference type="AlphaFoldDB" id="A0A841RAZ2"/>
<dbReference type="InterPro" id="IPR000257">
    <property type="entry name" value="Uroporphyrinogen_deCOase"/>
</dbReference>
<name>A0A841RAZ2_9SPIO</name>
<evidence type="ECO:0000259" key="1">
    <source>
        <dbReference type="Pfam" id="PF01208"/>
    </source>
</evidence>
<dbReference type="GO" id="GO:0004853">
    <property type="term" value="F:uroporphyrinogen decarboxylase activity"/>
    <property type="evidence" value="ECO:0007669"/>
    <property type="project" value="UniProtKB-EC"/>
</dbReference>
<feature type="domain" description="Uroporphyrinogen decarboxylase (URO-D)" evidence="1">
    <location>
        <begin position="2"/>
        <end position="336"/>
    </location>
</feature>
<dbReference type="PANTHER" id="PTHR47099:SF1">
    <property type="entry name" value="METHYLCOBAMIDE:COM METHYLTRANSFERASE MTBA"/>
    <property type="match status" value="1"/>
</dbReference>
<sequence>MTPKERFGCLMSGKLPDRVPVICNLFEQGAAELGMPLKEYYSRGEFVAEGQLKLAEKFGYDNLWAFHHTAIDAEMLGSRYTAYSEEGPPNVGDLVLHSESDIYKLKVTEDILDTKAHHEVAKTLKILKEEKGDSYPVLGAVVGSYSMPAILIGMERWMELLYFSSDKAARTLMEKCSEFCRIKTKALIDEGADMIVYMNPLASASFISVNKFRSDALEWIKRDSEGTGSNMVYFNGGGQINPMITPLLEETDFPFIYINPLDDAAEAKSLIDGKRNLVGTINDIKLISQNSEEIIDEVDRIVKAGKPGGGFAFGTLVMPMAIKEEKIKLMINRVKETGRY</sequence>
<dbReference type="EMBL" id="JACHGJ010000002">
    <property type="protein sequence ID" value="MBB6480180.1"/>
    <property type="molecule type" value="Genomic_DNA"/>
</dbReference>
<organism evidence="2 3">
    <name type="scientific">Spirochaeta isovalerica</name>
    <dbReference type="NCBI Taxonomy" id="150"/>
    <lineage>
        <taxon>Bacteria</taxon>
        <taxon>Pseudomonadati</taxon>
        <taxon>Spirochaetota</taxon>
        <taxon>Spirochaetia</taxon>
        <taxon>Spirochaetales</taxon>
        <taxon>Spirochaetaceae</taxon>
        <taxon>Spirochaeta</taxon>
    </lineage>
</organism>
<keyword evidence="3" id="KW-1185">Reference proteome</keyword>
<evidence type="ECO:0000313" key="3">
    <source>
        <dbReference type="Proteomes" id="UP000587760"/>
    </source>
</evidence>
<dbReference type="InterPro" id="IPR038071">
    <property type="entry name" value="UROD/MetE-like_sf"/>
</dbReference>